<dbReference type="OrthoDB" id="9802241at2"/>
<dbReference type="RefSeq" id="WP_013842851.1">
    <property type="nucleotide sequence ID" value="NC_015589.1"/>
</dbReference>
<dbReference type="PRINTS" id="PR01181">
    <property type="entry name" value="DAPDCRBXLASE"/>
</dbReference>
<gene>
    <name evidence="5" type="primary">lysA</name>
    <name evidence="11" type="ordered locus">Desru_2885</name>
</gene>
<sequence length="403" mass="45056">MFINHNTAYELIEHYGSPLYVYDESILRNRCRELKNLLPGINCTVNYSAKANSNLEILKIILNEGLDVDAMSPGEIYIEQLAGFPVHRIFYIGNNVSAEEMKYAIEREILVSVDSLSQLELYGKINAGGAVAVRFNPGVGAGHHEKVITAGRNTKFGVQADFADQVKEIVKKYQLKLVGINQHIGSLILNEDKYIQGVKGLLQIAKQFPNLQFIDLGGGLGVPYGEGEARLDLSMLAIKLSALLKEFLQNYDNKEVVFKIEPGRYLVAECGILLGQVYSIKENYEKTYIGTDLGMNVLVRPVLYDSYHQIEVIGKKERSGPLKPVTVVGNICESGDFIAKDRLLPEIREGDLLAVLNAGAYGYVMSSNYNCRLRPGEVLMNADGSHRMIRRRDCFEDLVRHYV</sequence>
<feature type="binding site" evidence="5">
    <location>
        <position position="264"/>
    </location>
    <ligand>
        <name>substrate</name>
    </ligand>
</feature>
<evidence type="ECO:0000313" key="12">
    <source>
        <dbReference type="Proteomes" id="UP000009234"/>
    </source>
</evidence>
<dbReference type="GO" id="GO:0008836">
    <property type="term" value="F:diaminopimelate decarboxylase activity"/>
    <property type="evidence" value="ECO:0007669"/>
    <property type="project" value="UniProtKB-UniRule"/>
</dbReference>
<dbReference type="GO" id="GO:0030170">
    <property type="term" value="F:pyridoxal phosphate binding"/>
    <property type="evidence" value="ECO:0007669"/>
    <property type="project" value="UniProtKB-UniRule"/>
</dbReference>
<dbReference type="SUPFAM" id="SSF50621">
    <property type="entry name" value="Alanine racemase C-terminal domain-like"/>
    <property type="match status" value="1"/>
</dbReference>
<reference evidence="12" key="1">
    <citation type="submission" date="2011-05" db="EMBL/GenBank/DDBJ databases">
        <title>Complete sequence of Desulfotomaculum ruminis DSM 2154.</title>
        <authorList>
            <person name="Lucas S."/>
            <person name="Copeland A."/>
            <person name="Lapidus A."/>
            <person name="Cheng J.-F."/>
            <person name="Goodwin L."/>
            <person name="Pitluck S."/>
            <person name="Lu M."/>
            <person name="Detter J.C."/>
            <person name="Han C."/>
            <person name="Tapia R."/>
            <person name="Land M."/>
            <person name="Hauser L."/>
            <person name="Kyrpides N."/>
            <person name="Ivanova N."/>
            <person name="Mikhailova N."/>
            <person name="Pagani I."/>
            <person name="Stams A.J.M."/>
            <person name="Plugge C.M."/>
            <person name="Muyzer G."/>
            <person name="Kuever J."/>
            <person name="Parshina S.N."/>
            <person name="Ivanova A.E."/>
            <person name="Nazina T.N."/>
            <person name="Brambilla E."/>
            <person name="Spring S."/>
            <person name="Klenk H.-P."/>
            <person name="Woyke T."/>
        </authorList>
    </citation>
    <scope>NUCLEOTIDE SEQUENCE [LARGE SCALE GENOMIC DNA]</scope>
    <source>
        <strain evidence="12">ATCC 23193 / DSM 2154 / NCIB 8452 / DL</strain>
    </source>
</reference>
<dbReference type="eggNOG" id="COG0019">
    <property type="taxonomic scope" value="Bacteria"/>
</dbReference>
<dbReference type="CDD" id="cd06828">
    <property type="entry name" value="PLPDE_III_DapDC"/>
    <property type="match status" value="1"/>
</dbReference>
<dbReference type="STRING" id="696281.Desru_2885"/>
<evidence type="ECO:0000256" key="7">
    <source>
        <dbReference type="PIRSR" id="PIRSR600183-50"/>
    </source>
</evidence>
<feature type="modified residue" description="N6-(pyridoxal phosphate)lysine" evidence="5 7">
    <location>
        <position position="50"/>
    </location>
</feature>
<keyword evidence="3 5" id="KW-0663">Pyridoxal phosphate</keyword>
<evidence type="ECO:0000313" key="11">
    <source>
        <dbReference type="EMBL" id="AEG61099.1"/>
    </source>
</evidence>
<comment type="subunit">
    <text evidence="5">Homodimer.</text>
</comment>
<name>F6DSK9_DESRL</name>
<dbReference type="PROSITE" id="PS00879">
    <property type="entry name" value="ODR_DC_2_2"/>
    <property type="match status" value="1"/>
</dbReference>
<dbReference type="PANTHER" id="PTHR43727">
    <property type="entry name" value="DIAMINOPIMELATE DECARBOXYLASE"/>
    <property type="match status" value="1"/>
</dbReference>
<evidence type="ECO:0000256" key="1">
    <source>
        <dbReference type="ARBA" id="ARBA00001933"/>
    </source>
</evidence>
<dbReference type="AlphaFoldDB" id="F6DSK9"/>
<dbReference type="Proteomes" id="UP000009234">
    <property type="component" value="Chromosome"/>
</dbReference>
<keyword evidence="5" id="KW-0028">Amino-acid biosynthesis</keyword>
<feature type="binding site" evidence="5">
    <location>
        <position position="333"/>
    </location>
    <ligand>
        <name>substrate</name>
    </ligand>
</feature>
<comment type="cofactor">
    <cofactor evidence="1 5 7 8">
        <name>pyridoxal 5'-phosphate</name>
        <dbReference type="ChEBI" id="CHEBI:597326"/>
    </cofactor>
</comment>
<dbReference type="InterPro" id="IPR002986">
    <property type="entry name" value="DAP_deCOOHase_LysA"/>
</dbReference>
<dbReference type="InterPro" id="IPR022657">
    <property type="entry name" value="De-COase2_CS"/>
</dbReference>
<keyword evidence="4 5" id="KW-0456">Lyase</keyword>
<feature type="binding site" evidence="5">
    <location>
        <position position="300"/>
    </location>
    <ligand>
        <name>substrate</name>
    </ligand>
</feature>
<comment type="pathway">
    <text evidence="5 8">Amino-acid biosynthesis; L-lysine biosynthesis via DAP pathway; L-lysine from DL-2,6-diaminopimelate: step 1/1.</text>
</comment>
<dbReference type="InterPro" id="IPR022643">
    <property type="entry name" value="De-COase2_C"/>
</dbReference>
<dbReference type="EC" id="4.1.1.20" evidence="5 6"/>
<feature type="binding site" evidence="5">
    <location>
        <position position="361"/>
    </location>
    <ligand>
        <name>substrate</name>
    </ligand>
</feature>
<keyword evidence="12" id="KW-1185">Reference proteome</keyword>
<reference evidence="11 12" key="2">
    <citation type="journal article" date="2012" name="Stand. Genomic Sci.">
        <title>Complete genome sequence of the sulfate-reducing firmicute Desulfotomaculum ruminis type strain (DL(T)).</title>
        <authorList>
            <person name="Spring S."/>
            <person name="Visser M."/>
            <person name="Lu M."/>
            <person name="Copeland A."/>
            <person name="Lapidus A."/>
            <person name="Lucas S."/>
            <person name="Cheng J.F."/>
            <person name="Han C."/>
            <person name="Tapia R."/>
            <person name="Goodwin L.A."/>
            <person name="Pitluck S."/>
            <person name="Ivanova N."/>
            <person name="Land M."/>
            <person name="Hauser L."/>
            <person name="Larimer F."/>
            <person name="Rohde M."/>
            <person name="Goker M."/>
            <person name="Detter J.C."/>
            <person name="Kyrpides N.C."/>
            <person name="Woyke T."/>
            <person name="Schaap P.J."/>
            <person name="Plugge C.M."/>
            <person name="Muyzer G."/>
            <person name="Kuever J."/>
            <person name="Pereira I.A."/>
            <person name="Parshina S.N."/>
            <person name="Bernier-Latmani R."/>
            <person name="Stams A.J."/>
            <person name="Klenk H.P."/>
        </authorList>
    </citation>
    <scope>NUCLEOTIDE SEQUENCE [LARGE SCALE GENOMIC DNA]</scope>
    <source>
        <strain evidence="12">ATCC 23193 / DSM 2154 / NCIB 8452 / DL</strain>
    </source>
</reference>
<feature type="active site" description="Proton donor" evidence="7">
    <location>
        <position position="332"/>
    </location>
</feature>
<dbReference type="KEGG" id="dru:Desru_2885"/>
<dbReference type="FunFam" id="3.20.20.10:FF:000003">
    <property type="entry name" value="Diaminopimelate decarboxylase"/>
    <property type="match status" value="1"/>
</dbReference>
<dbReference type="EMBL" id="CP002780">
    <property type="protein sequence ID" value="AEG61099.1"/>
    <property type="molecule type" value="Genomic_DNA"/>
</dbReference>
<keyword evidence="2 5" id="KW-0210">Decarboxylase</keyword>
<dbReference type="Pfam" id="PF02784">
    <property type="entry name" value="Orn_Arg_deC_N"/>
    <property type="match status" value="1"/>
</dbReference>
<dbReference type="SUPFAM" id="SSF51419">
    <property type="entry name" value="PLP-binding barrel"/>
    <property type="match status" value="1"/>
</dbReference>
<evidence type="ECO:0000256" key="5">
    <source>
        <dbReference type="HAMAP-Rule" id="MF_02120"/>
    </source>
</evidence>
<comment type="catalytic activity">
    <reaction evidence="5 8">
        <text>meso-2,6-diaminopimelate + H(+) = L-lysine + CO2</text>
        <dbReference type="Rhea" id="RHEA:15101"/>
        <dbReference type="ChEBI" id="CHEBI:15378"/>
        <dbReference type="ChEBI" id="CHEBI:16526"/>
        <dbReference type="ChEBI" id="CHEBI:32551"/>
        <dbReference type="ChEBI" id="CHEBI:57791"/>
        <dbReference type="EC" id="4.1.1.20"/>
    </reaction>
</comment>
<feature type="binding site" evidence="5">
    <location>
        <begin position="261"/>
        <end position="264"/>
    </location>
    <ligand>
        <name>pyridoxal 5'-phosphate</name>
        <dbReference type="ChEBI" id="CHEBI:597326"/>
    </ligand>
</feature>
<protein>
    <recommendedName>
        <fullName evidence="5 6">Diaminopimelate decarboxylase</fullName>
        <shortName evidence="5">DAP decarboxylase</shortName>
        <shortName evidence="5">DAPDC</shortName>
        <ecNumber evidence="5 6">4.1.1.20</ecNumber>
    </recommendedName>
</protein>
<dbReference type="NCBIfam" id="TIGR01048">
    <property type="entry name" value="lysA"/>
    <property type="match status" value="1"/>
</dbReference>
<dbReference type="InterPro" id="IPR009006">
    <property type="entry name" value="Ala_racemase/Decarboxylase_C"/>
</dbReference>
<comment type="similarity">
    <text evidence="5">Belongs to the Orn/Lys/Arg decarboxylase class-II family. LysA subfamily.</text>
</comment>
<dbReference type="GO" id="GO:0009089">
    <property type="term" value="P:lysine biosynthetic process via diaminopimelate"/>
    <property type="evidence" value="ECO:0007669"/>
    <property type="project" value="UniProtKB-UniRule"/>
</dbReference>
<organism evidence="11 12">
    <name type="scientific">Desulforamulus ruminis (strain ATCC 23193 / DSM 2154 / NCIMB 8452 / DL)</name>
    <name type="common">Desulfotomaculum ruminis</name>
    <dbReference type="NCBI Taxonomy" id="696281"/>
    <lineage>
        <taxon>Bacteria</taxon>
        <taxon>Bacillati</taxon>
        <taxon>Bacillota</taxon>
        <taxon>Clostridia</taxon>
        <taxon>Eubacteriales</taxon>
        <taxon>Peptococcaceae</taxon>
        <taxon>Desulforamulus</taxon>
    </lineage>
</organism>
<feature type="binding site" evidence="5">
    <location>
        <position position="361"/>
    </location>
    <ligand>
        <name>pyridoxal 5'-phosphate</name>
        <dbReference type="ChEBI" id="CHEBI:597326"/>
    </ligand>
</feature>
<dbReference type="Gene3D" id="3.20.20.10">
    <property type="entry name" value="Alanine racemase"/>
    <property type="match status" value="1"/>
</dbReference>
<feature type="domain" description="Orn/DAP/Arg decarboxylase 2 C-terminal" evidence="9">
    <location>
        <begin position="20"/>
        <end position="359"/>
    </location>
</feature>
<dbReference type="InterPro" id="IPR022644">
    <property type="entry name" value="De-COase2_N"/>
</dbReference>
<feature type="binding site" evidence="5">
    <location>
        <position position="219"/>
    </location>
    <ligand>
        <name>pyridoxal 5'-phosphate</name>
        <dbReference type="ChEBI" id="CHEBI:597326"/>
    </ligand>
</feature>
<dbReference type="Gene3D" id="2.40.37.10">
    <property type="entry name" value="Lyase, Ornithine Decarboxylase, Chain A, domain 1"/>
    <property type="match status" value="1"/>
</dbReference>
<dbReference type="UniPathway" id="UPA00034">
    <property type="reaction ID" value="UER00027"/>
</dbReference>
<dbReference type="HOGENOM" id="CLU_026444_0_2_9"/>
<dbReference type="HAMAP" id="MF_02120">
    <property type="entry name" value="LysA"/>
    <property type="match status" value="1"/>
</dbReference>
<dbReference type="Pfam" id="PF00278">
    <property type="entry name" value="Orn_DAP_Arg_deC"/>
    <property type="match status" value="1"/>
</dbReference>
<dbReference type="InterPro" id="IPR029066">
    <property type="entry name" value="PLP-binding_barrel"/>
</dbReference>
<evidence type="ECO:0000256" key="3">
    <source>
        <dbReference type="ARBA" id="ARBA00022898"/>
    </source>
</evidence>
<evidence type="ECO:0000256" key="6">
    <source>
        <dbReference type="NCBIfam" id="TIGR01048"/>
    </source>
</evidence>
<evidence type="ECO:0000259" key="9">
    <source>
        <dbReference type="Pfam" id="PF00278"/>
    </source>
</evidence>
<feature type="binding site" evidence="5">
    <location>
        <position position="304"/>
    </location>
    <ligand>
        <name>substrate</name>
    </ligand>
</feature>
<keyword evidence="5 8" id="KW-0457">Lysine biosynthesis</keyword>
<accession>F6DSK9</accession>
<dbReference type="InterPro" id="IPR000183">
    <property type="entry name" value="Orn/DAP/Arg_de-COase"/>
</dbReference>
<evidence type="ECO:0000256" key="2">
    <source>
        <dbReference type="ARBA" id="ARBA00022793"/>
    </source>
</evidence>
<evidence type="ECO:0000259" key="10">
    <source>
        <dbReference type="Pfam" id="PF02784"/>
    </source>
</evidence>
<evidence type="ECO:0000256" key="4">
    <source>
        <dbReference type="ARBA" id="ARBA00023239"/>
    </source>
</evidence>
<dbReference type="PRINTS" id="PR01179">
    <property type="entry name" value="ODADCRBXLASE"/>
</dbReference>
<dbReference type="PANTHER" id="PTHR43727:SF2">
    <property type="entry name" value="GROUP IV DECARBOXYLASE"/>
    <property type="match status" value="1"/>
</dbReference>
<comment type="function">
    <text evidence="5">Specifically catalyzes the decarboxylation of meso-diaminopimelate (meso-DAP) to L-lysine.</text>
</comment>
<feature type="domain" description="Orn/DAP/Arg decarboxylase 2 N-terminal" evidence="10">
    <location>
        <begin position="27"/>
        <end position="268"/>
    </location>
</feature>
<proteinExistence type="inferred from homology"/>
<evidence type="ECO:0000256" key="8">
    <source>
        <dbReference type="RuleBase" id="RU003738"/>
    </source>
</evidence>